<name>E1QH09_DESB2</name>
<sequence>MPIYEYQCEACSQVTEALQRFSDPPLDTCPKCGGKLSKLISLNAFHLKGDGWYVTDYKGKNSSTCASKSEGESAGEASASTSSCDCSSGSCAASSGSDD</sequence>
<dbReference type="HOGENOM" id="CLU_136025_1_1_7"/>
<evidence type="ECO:0000259" key="2">
    <source>
        <dbReference type="SMART" id="SM00834"/>
    </source>
</evidence>
<organism evidence="3 4">
    <name type="scientific">Desulfarculus baarsii (strain ATCC 33931 / DSM 2075 / LMG 7858 / VKM B-1802 / 2st14)</name>
    <dbReference type="NCBI Taxonomy" id="644282"/>
    <lineage>
        <taxon>Bacteria</taxon>
        <taxon>Pseudomonadati</taxon>
        <taxon>Thermodesulfobacteriota</taxon>
        <taxon>Desulfarculia</taxon>
        <taxon>Desulfarculales</taxon>
        <taxon>Desulfarculaceae</taxon>
        <taxon>Desulfarculus</taxon>
    </lineage>
</organism>
<dbReference type="Proteomes" id="UP000009047">
    <property type="component" value="Chromosome"/>
</dbReference>
<dbReference type="RefSeq" id="WP_013258305.1">
    <property type="nucleotide sequence ID" value="NC_014365.1"/>
</dbReference>
<dbReference type="AlphaFoldDB" id="E1QH09"/>
<dbReference type="Pfam" id="PF09723">
    <property type="entry name" value="Zn_ribbon_8"/>
    <property type="match status" value="1"/>
</dbReference>
<dbReference type="KEGG" id="dbr:Deba_1484"/>
<evidence type="ECO:0000313" key="4">
    <source>
        <dbReference type="Proteomes" id="UP000009047"/>
    </source>
</evidence>
<gene>
    <name evidence="3" type="ordered locus">Deba_1484</name>
</gene>
<dbReference type="NCBIfam" id="TIGR02605">
    <property type="entry name" value="CxxC_CxxC_SSSS"/>
    <property type="match status" value="1"/>
</dbReference>
<feature type="domain" description="Putative regulatory protein FmdB zinc ribbon" evidence="2">
    <location>
        <begin position="1"/>
        <end position="41"/>
    </location>
</feature>
<evidence type="ECO:0000313" key="3">
    <source>
        <dbReference type="EMBL" id="ADK84852.1"/>
    </source>
</evidence>
<reference evidence="3 4" key="1">
    <citation type="journal article" date="2010" name="Stand. Genomic Sci.">
        <title>Complete genome sequence of Desulfarculus baarsii type strain (2st14).</title>
        <authorList>
            <person name="Sun H."/>
            <person name="Spring S."/>
            <person name="Lapidus A."/>
            <person name="Davenport K."/>
            <person name="Del Rio T.G."/>
            <person name="Tice H."/>
            <person name="Nolan M."/>
            <person name="Copeland A."/>
            <person name="Cheng J.F."/>
            <person name="Lucas S."/>
            <person name="Tapia R."/>
            <person name="Goodwin L."/>
            <person name="Pitluck S."/>
            <person name="Ivanova N."/>
            <person name="Pagani I."/>
            <person name="Mavromatis K."/>
            <person name="Ovchinnikova G."/>
            <person name="Pati A."/>
            <person name="Chen A."/>
            <person name="Palaniappan K."/>
            <person name="Hauser L."/>
            <person name="Chang Y.J."/>
            <person name="Jeffries C.D."/>
            <person name="Detter J.C."/>
            <person name="Han C."/>
            <person name="Rohde M."/>
            <person name="Brambilla E."/>
            <person name="Goker M."/>
            <person name="Woyke T."/>
            <person name="Bristow J."/>
            <person name="Eisen J.A."/>
            <person name="Markowitz V."/>
            <person name="Hugenholtz P."/>
            <person name="Kyrpides N.C."/>
            <person name="Klenk H.P."/>
            <person name="Land M."/>
        </authorList>
    </citation>
    <scope>NUCLEOTIDE SEQUENCE [LARGE SCALE GENOMIC DNA]</scope>
    <source>
        <strain evidence="4">ATCC 33931 / DSM 2075 / LMG 7858 / VKM B-1802 / 2st14</strain>
    </source>
</reference>
<dbReference type="eggNOG" id="COG2331">
    <property type="taxonomic scope" value="Bacteria"/>
</dbReference>
<dbReference type="OrthoDB" id="9813321at2"/>
<dbReference type="EMBL" id="CP002085">
    <property type="protein sequence ID" value="ADK84852.1"/>
    <property type="molecule type" value="Genomic_DNA"/>
</dbReference>
<dbReference type="InterPro" id="IPR013429">
    <property type="entry name" value="Regulatory_FmdB_Zinc_ribbon"/>
</dbReference>
<dbReference type="STRING" id="644282.Deba_1484"/>
<accession>E1QH09</accession>
<dbReference type="PANTHER" id="PTHR34404">
    <property type="entry name" value="REGULATORY PROTEIN, FMDB FAMILY"/>
    <property type="match status" value="1"/>
</dbReference>
<dbReference type="SMART" id="SM00834">
    <property type="entry name" value="CxxC_CXXC_SSSS"/>
    <property type="match status" value="1"/>
</dbReference>
<dbReference type="PANTHER" id="PTHR34404:SF2">
    <property type="entry name" value="CONSERVED SERINE RICH PROTEIN"/>
    <property type="match status" value="1"/>
</dbReference>
<feature type="region of interest" description="Disordered" evidence="1">
    <location>
        <begin position="67"/>
        <end position="99"/>
    </location>
</feature>
<evidence type="ECO:0000256" key="1">
    <source>
        <dbReference type="SAM" id="MobiDB-lite"/>
    </source>
</evidence>
<proteinExistence type="predicted"/>
<protein>
    <submittedName>
        <fullName evidence="3">Regulatory protein, FmdB family</fullName>
    </submittedName>
</protein>
<keyword evidence="4" id="KW-1185">Reference proteome</keyword>